<dbReference type="InterPro" id="IPR004413">
    <property type="entry name" value="GatB"/>
</dbReference>
<comment type="subunit">
    <text evidence="2 11">Heterotrimer of A, B and C subunits.</text>
</comment>
<proteinExistence type="inferred from homology"/>
<organism evidence="13 14">
    <name type="scientific">Mucilaginibacter arboris</name>
    <dbReference type="NCBI Taxonomy" id="2682090"/>
    <lineage>
        <taxon>Bacteria</taxon>
        <taxon>Pseudomonadati</taxon>
        <taxon>Bacteroidota</taxon>
        <taxon>Sphingobacteriia</taxon>
        <taxon>Sphingobacteriales</taxon>
        <taxon>Sphingobacteriaceae</taxon>
        <taxon>Mucilaginibacter</taxon>
    </lineage>
</organism>
<dbReference type="Proteomes" id="UP000462014">
    <property type="component" value="Unassembled WGS sequence"/>
</dbReference>
<protein>
    <recommendedName>
        <fullName evidence="3 11">Aspartyl/glutamyl-tRNA(Asn/Gln) amidotransferase subunit B</fullName>
        <shortName evidence="11">Asp/Glu-ADT subunit B</shortName>
        <ecNumber evidence="11">6.3.5.-</ecNumber>
    </recommendedName>
</protein>
<dbReference type="InterPro" id="IPR017959">
    <property type="entry name" value="Asn/Gln-tRNA_amidoTrfase_suB/E"/>
</dbReference>
<evidence type="ECO:0000256" key="4">
    <source>
        <dbReference type="ARBA" id="ARBA00022598"/>
    </source>
</evidence>
<dbReference type="InterPro" id="IPR023168">
    <property type="entry name" value="GatB_Yqey_C_2"/>
</dbReference>
<dbReference type="Gene3D" id="1.10.10.410">
    <property type="match status" value="1"/>
</dbReference>
<dbReference type="GO" id="GO:0016740">
    <property type="term" value="F:transferase activity"/>
    <property type="evidence" value="ECO:0007669"/>
    <property type="project" value="UniProtKB-KW"/>
</dbReference>
<evidence type="ECO:0000256" key="6">
    <source>
        <dbReference type="ARBA" id="ARBA00022840"/>
    </source>
</evidence>
<gene>
    <name evidence="11 13" type="primary">gatB</name>
    <name evidence="13" type="ORF">GO621_10505</name>
</gene>
<keyword evidence="5 11" id="KW-0547">Nucleotide-binding</keyword>
<dbReference type="SUPFAM" id="SSF55931">
    <property type="entry name" value="Glutamine synthetase/guanido kinase"/>
    <property type="match status" value="1"/>
</dbReference>
<evidence type="ECO:0000259" key="12">
    <source>
        <dbReference type="SMART" id="SM00845"/>
    </source>
</evidence>
<keyword evidence="14" id="KW-1185">Reference proteome</keyword>
<dbReference type="PANTHER" id="PTHR11659">
    <property type="entry name" value="GLUTAMYL-TRNA GLN AMIDOTRANSFERASE SUBUNIT B MITOCHONDRIAL AND PROKARYOTIC PET112-RELATED"/>
    <property type="match status" value="1"/>
</dbReference>
<dbReference type="AlphaFoldDB" id="A0A7K1SXB3"/>
<dbReference type="NCBIfam" id="TIGR00133">
    <property type="entry name" value="gatB"/>
    <property type="match status" value="1"/>
</dbReference>
<dbReference type="Pfam" id="PF02637">
    <property type="entry name" value="GatB_Yqey"/>
    <property type="match status" value="1"/>
</dbReference>
<dbReference type="InterPro" id="IPR042114">
    <property type="entry name" value="GatB_C_1"/>
</dbReference>
<evidence type="ECO:0000256" key="8">
    <source>
        <dbReference type="ARBA" id="ARBA00024799"/>
    </source>
</evidence>
<sequence>MTIELDQVQTGYEVVIGLEVHAQLATESKAFCSDPAAFGAKPNRHISPVSLGHPGTLPFINKKHIEFAAKLGLATHCQIRQYNYFDRKNYFYADLPKGYQITQDSAAICYDGFIRIKTASGNKDIRLNRIHMEEDAGKSIHDQDDENTLIDLNRAGVPLLEIVSEPDLRSGEEANAYLSEIRRLVRFLGICDGNMEEGSLRCDANISVRKKGTTGYGTRCEVKNLNSIKNVQKAIEFEAARQIELIEKGEKIEQNTLNFDADSGTTSVLRSKEMANDYRYFPEPDLPPIILSEAYIEEIRKILPALPEELYEKYTQQLGLSEYEANVITADYELVQYFEELIKETANYKAAAHWLMGSIKSYLNTHTVFIGSFLVRPKTIAEMIAMIDAGKISHTIAAQQLFHELIRHPEKTATETATALNLFIDKNEEKLDLIIDQVLQLHPQKVSEYKKGKKGIIGMFMGEVMKLSKGKIDPKAANRVLAEKLEK</sequence>
<dbReference type="InterPro" id="IPR017958">
    <property type="entry name" value="Gln-tRNA_amidoTrfase_suB_CS"/>
</dbReference>
<dbReference type="FunFam" id="1.10.10.410:FF:000001">
    <property type="entry name" value="Aspartyl/glutamyl-tRNA(Asn/Gln) amidotransferase subunit B"/>
    <property type="match status" value="1"/>
</dbReference>
<dbReference type="RefSeq" id="WP_157566773.1">
    <property type="nucleotide sequence ID" value="NZ_WPIK01000008.1"/>
</dbReference>
<feature type="domain" description="Asn/Gln amidotransferase" evidence="12">
    <location>
        <begin position="336"/>
        <end position="485"/>
    </location>
</feature>
<evidence type="ECO:0000256" key="10">
    <source>
        <dbReference type="ARBA" id="ARBA00047913"/>
    </source>
</evidence>
<dbReference type="InterPro" id="IPR018027">
    <property type="entry name" value="Asn/Gln_amidotransferase"/>
</dbReference>
<dbReference type="SMART" id="SM00845">
    <property type="entry name" value="GatB_Yqey"/>
    <property type="match status" value="1"/>
</dbReference>
<comment type="similarity">
    <text evidence="1 11">Belongs to the GatB/GatE family. GatB subfamily.</text>
</comment>
<accession>A0A7K1SXB3</accession>
<comment type="catalytic activity">
    <reaction evidence="9 11">
        <text>L-aspartyl-tRNA(Asn) + L-glutamine + ATP + H2O = L-asparaginyl-tRNA(Asn) + L-glutamate + ADP + phosphate + 2 H(+)</text>
        <dbReference type="Rhea" id="RHEA:14513"/>
        <dbReference type="Rhea" id="RHEA-COMP:9674"/>
        <dbReference type="Rhea" id="RHEA-COMP:9677"/>
        <dbReference type="ChEBI" id="CHEBI:15377"/>
        <dbReference type="ChEBI" id="CHEBI:15378"/>
        <dbReference type="ChEBI" id="CHEBI:29985"/>
        <dbReference type="ChEBI" id="CHEBI:30616"/>
        <dbReference type="ChEBI" id="CHEBI:43474"/>
        <dbReference type="ChEBI" id="CHEBI:58359"/>
        <dbReference type="ChEBI" id="CHEBI:78515"/>
        <dbReference type="ChEBI" id="CHEBI:78516"/>
        <dbReference type="ChEBI" id="CHEBI:456216"/>
    </reaction>
</comment>
<dbReference type="Pfam" id="PF02934">
    <property type="entry name" value="GatB_N"/>
    <property type="match status" value="1"/>
</dbReference>
<comment type="function">
    <text evidence="8 11">Allows the formation of correctly charged Asn-tRNA(Asn) or Gln-tRNA(Gln) through the transamidation of misacylated Asp-tRNA(Asn) or Glu-tRNA(Gln) in organisms which lack either or both of asparaginyl-tRNA or glutaminyl-tRNA synthetases. The reaction takes place in the presence of glutamine and ATP through an activated phospho-Asp-tRNA(Asn) or phospho-Glu-tRNA(Gln).</text>
</comment>
<keyword evidence="6 11" id="KW-0067">ATP-binding</keyword>
<evidence type="ECO:0000256" key="3">
    <source>
        <dbReference type="ARBA" id="ARBA00016923"/>
    </source>
</evidence>
<keyword evidence="7 11" id="KW-0648">Protein biosynthesis</keyword>
<dbReference type="EC" id="6.3.5.-" evidence="11"/>
<dbReference type="SUPFAM" id="SSF89095">
    <property type="entry name" value="GatB/YqeY motif"/>
    <property type="match status" value="1"/>
</dbReference>
<evidence type="ECO:0000313" key="13">
    <source>
        <dbReference type="EMBL" id="MVN21966.1"/>
    </source>
</evidence>
<dbReference type="EMBL" id="WPIK01000008">
    <property type="protein sequence ID" value="MVN21966.1"/>
    <property type="molecule type" value="Genomic_DNA"/>
</dbReference>
<dbReference type="Gene3D" id="1.10.150.380">
    <property type="entry name" value="GatB domain, N-terminal subdomain"/>
    <property type="match status" value="1"/>
</dbReference>
<evidence type="ECO:0000256" key="11">
    <source>
        <dbReference type="HAMAP-Rule" id="MF_00121"/>
    </source>
</evidence>
<comment type="catalytic activity">
    <reaction evidence="10 11">
        <text>L-glutamyl-tRNA(Gln) + L-glutamine + ATP + H2O = L-glutaminyl-tRNA(Gln) + L-glutamate + ADP + phosphate + H(+)</text>
        <dbReference type="Rhea" id="RHEA:17521"/>
        <dbReference type="Rhea" id="RHEA-COMP:9681"/>
        <dbReference type="Rhea" id="RHEA-COMP:9684"/>
        <dbReference type="ChEBI" id="CHEBI:15377"/>
        <dbReference type="ChEBI" id="CHEBI:15378"/>
        <dbReference type="ChEBI" id="CHEBI:29985"/>
        <dbReference type="ChEBI" id="CHEBI:30616"/>
        <dbReference type="ChEBI" id="CHEBI:43474"/>
        <dbReference type="ChEBI" id="CHEBI:58359"/>
        <dbReference type="ChEBI" id="CHEBI:78520"/>
        <dbReference type="ChEBI" id="CHEBI:78521"/>
        <dbReference type="ChEBI" id="CHEBI:456216"/>
    </reaction>
</comment>
<evidence type="ECO:0000256" key="1">
    <source>
        <dbReference type="ARBA" id="ARBA00005306"/>
    </source>
</evidence>
<name>A0A7K1SXB3_9SPHI</name>
<reference evidence="13 14" key="1">
    <citation type="submission" date="2019-12" db="EMBL/GenBank/DDBJ databases">
        <title>Mucilaginibacter sp. HMF7410 genome sequencing and assembly.</title>
        <authorList>
            <person name="Kang H."/>
            <person name="Cha I."/>
            <person name="Kim H."/>
            <person name="Joh K."/>
        </authorList>
    </citation>
    <scope>NUCLEOTIDE SEQUENCE [LARGE SCALE GENOMIC DNA]</scope>
    <source>
        <strain evidence="13 14">HMF7410</strain>
    </source>
</reference>
<dbReference type="InterPro" id="IPR006075">
    <property type="entry name" value="Asn/Gln-tRNA_Trfase_suB/E_cat"/>
</dbReference>
<evidence type="ECO:0000256" key="9">
    <source>
        <dbReference type="ARBA" id="ARBA00047380"/>
    </source>
</evidence>
<dbReference type="PANTHER" id="PTHR11659:SF4">
    <property type="entry name" value="ASPARTYL_GLUTAMYL-TRNA(GLN) AMIDOTRANSFERASE SUBUNIT B_E CATALYTIC DOMAIN-CONTAINING PROTEIN"/>
    <property type="match status" value="1"/>
</dbReference>
<dbReference type="InterPro" id="IPR003789">
    <property type="entry name" value="Asn/Gln_tRNA_amidoTrase-B-like"/>
</dbReference>
<evidence type="ECO:0000313" key="14">
    <source>
        <dbReference type="Proteomes" id="UP000462014"/>
    </source>
</evidence>
<evidence type="ECO:0000256" key="2">
    <source>
        <dbReference type="ARBA" id="ARBA00011123"/>
    </source>
</evidence>
<keyword evidence="4 11" id="KW-0436">Ligase</keyword>
<dbReference type="GO" id="GO:0006412">
    <property type="term" value="P:translation"/>
    <property type="evidence" value="ECO:0007669"/>
    <property type="project" value="UniProtKB-UniRule"/>
</dbReference>
<dbReference type="HAMAP" id="MF_00121">
    <property type="entry name" value="GatB"/>
    <property type="match status" value="1"/>
</dbReference>
<comment type="caution">
    <text evidence="13">The sequence shown here is derived from an EMBL/GenBank/DDBJ whole genome shotgun (WGS) entry which is preliminary data.</text>
</comment>
<dbReference type="GO" id="GO:0005524">
    <property type="term" value="F:ATP binding"/>
    <property type="evidence" value="ECO:0007669"/>
    <property type="project" value="UniProtKB-KW"/>
</dbReference>
<evidence type="ECO:0000256" key="5">
    <source>
        <dbReference type="ARBA" id="ARBA00022741"/>
    </source>
</evidence>
<dbReference type="NCBIfam" id="NF004012">
    <property type="entry name" value="PRK05477.1-2"/>
    <property type="match status" value="1"/>
</dbReference>
<dbReference type="InterPro" id="IPR014746">
    <property type="entry name" value="Gln_synth/guanido_kin_cat_dom"/>
</dbReference>
<dbReference type="NCBIfam" id="NF004014">
    <property type="entry name" value="PRK05477.1-4"/>
    <property type="match status" value="1"/>
</dbReference>
<dbReference type="PROSITE" id="PS01234">
    <property type="entry name" value="GATB"/>
    <property type="match status" value="1"/>
</dbReference>
<keyword evidence="13" id="KW-0808">Transferase</keyword>
<evidence type="ECO:0000256" key="7">
    <source>
        <dbReference type="ARBA" id="ARBA00022917"/>
    </source>
</evidence>
<dbReference type="GO" id="GO:0050567">
    <property type="term" value="F:glutaminyl-tRNA synthase (glutamine-hydrolyzing) activity"/>
    <property type="evidence" value="ECO:0007669"/>
    <property type="project" value="UniProtKB-UniRule"/>
</dbReference>